<dbReference type="Proteomes" id="UP001149090">
    <property type="component" value="Unassembled WGS sequence"/>
</dbReference>
<keyword evidence="2" id="KW-1133">Transmembrane helix</keyword>
<feature type="domain" description="F-box" evidence="3">
    <location>
        <begin position="85"/>
        <end position="131"/>
    </location>
</feature>
<dbReference type="InterPro" id="IPR001810">
    <property type="entry name" value="F-box_dom"/>
</dbReference>
<feature type="transmembrane region" description="Helical" evidence="2">
    <location>
        <begin position="364"/>
        <end position="386"/>
    </location>
</feature>
<organism evidence="4 5">
    <name type="scientific">Anaeramoeba ignava</name>
    <name type="common">Anaerobic marine amoeba</name>
    <dbReference type="NCBI Taxonomy" id="1746090"/>
    <lineage>
        <taxon>Eukaryota</taxon>
        <taxon>Metamonada</taxon>
        <taxon>Anaeramoebidae</taxon>
        <taxon>Anaeramoeba</taxon>
    </lineage>
</organism>
<name>A0A9Q0R7M4_ANAIG</name>
<dbReference type="AlphaFoldDB" id="A0A9Q0R7M4"/>
<dbReference type="EMBL" id="JAPDFW010000097">
    <property type="protein sequence ID" value="KAJ5070257.1"/>
    <property type="molecule type" value="Genomic_DNA"/>
</dbReference>
<evidence type="ECO:0000256" key="1">
    <source>
        <dbReference type="SAM" id="Coils"/>
    </source>
</evidence>
<feature type="transmembrane region" description="Helical" evidence="2">
    <location>
        <begin position="492"/>
        <end position="513"/>
    </location>
</feature>
<gene>
    <name evidence="4" type="ORF">M0811_11105</name>
</gene>
<evidence type="ECO:0000256" key="2">
    <source>
        <dbReference type="SAM" id="Phobius"/>
    </source>
</evidence>
<feature type="transmembrane region" description="Helical" evidence="2">
    <location>
        <begin position="525"/>
        <end position="547"/>
    </location>
</feature>
<evidence type="ECO:0000259" key="3">
    <source>
        <dbReference type="PROSITE" id="PS50181"/>
    </source>
</evidence>
<dbReference type="PROSITE" id="PS50181">
    <property type="entry name" value="FBOX"/>
    <property type="match status" value="1"/>
</dbReference>
<feature type="transmembrane region" description="Helical" evidence="2">
    <location>
        <begin position="398"/>
        <end position="415"/>
    </location>
</feature>
<reference evidence="4" key="1">
    <citation type="submission" date="2022-10" db="EMBL/GenBank/DDBJ databases">
        <title>Novel sulphate-reducing endosymbionts in the free-living metamonad Anaeramoeba.</title>
        <authorList>
            <person name="Jerlstrom-Hultqvist J."/>
            <person name="Cepicka I."/>
            <person name="Gallot-Lavallee L."/>
            <person name="Salas-Leiva D."/>
            <person name="Curtis B.A."/>
            <person name="Zahonova K."/>
            <person name="Pipaliya S."/>
            <person name="Dacks J."/>
            <person name="Roger A.J."/>
        </authorList>
    </citation>
    <scope>NUCLEOTIDE SEQUENCE</scope>
    <source>
        <strain evidence="4">BMAN</strain>
    </source>
</reference>
<dbReference type="SUPFAM" id="SSF81383">
    <property type="entry name" value="F-box domain"/>
    <property type="match status" value="1"/>
</dbReference>
<dbReference type="Pfam" id="PF12937">
    <property type="entry name" value="F-box-like"/>
    <property type="match status" value="1"/>
</dbReference>
<evidence type="ECO:0000313" key="4">
    <source>
        <dbReference type="EMBL" id="KAJ5070257.1"/>
    </source>
</evidence>
<comment type="caution">
    <text evidence="4">The sequence shown here is derived from an EMBL/GenBank/DDBJ whole genome shotgun (WGS) entry which is preliminary data.</text>
</comment>
<proteinExistence type="predicted"/>
<feature type="transmembrane region" description="Helical" evidence="2">
    <location>
        <begin position="427"/>
        <end position="447"/>
    </location>
</feature>
<sequence length="561" mass="64333">MFADSISPILIVLYLNFSGNGVNPSSVIFKIRRRYLPINNNGANEFVIFSGKGVYVITDERYKELIDSPFINSDNIYEAPEIEQETILEKLPEEIILEIGTYLSPPELMRFGLTCVSLWELIQDQALWRNLAKNYNKLYIWDKLDIQPIIGLLFTDIDTPFLESNKEDKIKDNANVDGNVKDDVFDNQDGIDNITTNPNPPLGHFIFRPWAANANVQPDKKTTKEVDGQLVPVEITTPKARKNYIKLIDDPRESVISRMKLLKEKMKEKAERHEQYKEQQKLIAKRMRKRHILESILGISASLFHFALITSLILLAVARDTDSSSLTTTKIFSPTITTFGIFGIIIFLMIFVQDSNSTFRRDDIIGLTLFSTLVELIVLSILFVSLKNDGIVSFSWKIAFIPIFIVLGFLTLIMIASSAESYRNQSFISLFLINIWIILLDAFFILLLLKLNGNLTANYFIIFIPLFILFFLPCFSFIFATCQHLFDMRIMSITFICLALPLLIFFILLAFYLEGKIAKLSLTLIPVFIELGVFLFGTVIGFIFAIFELIRNIRQKNDFLY</sequence>
<dbReference type="OrthoDB" id="3219396at2759"/>
<dbReference type="InterPro" id="IPR036047">
    <property type="entry name" value="F-box-like_dom_sf"/>
</dbReference>
<protein>
    <submittedName>
        <fullName evidence="4">F-box only protein</fullName>
    </submittedName>
</protein>
<feature type="transmembrane region" description="Helical" evidence="2">
    <location>
        <begin position="6"/>
        <end position="29"/>
    </location>
</feature>
<dbReference type="Gene3D" id="1.20.1280.50">
    <property type="match status" value="1"/>
</dbReference>
<keyword evidence="2" id="KW-0812">Transmembrane</keyword>
<dbReference type="SMART" id="SM00256">
    <property type="entry name" value="FBOX"/>
    <property type="match status" value="1"/>
</dbReference>
<feature type="transmembrane region" description="Helical" evidence="2">
    <location>
        <begin position="459"/>
        <end position="480"/>
    </location>
</feature>
<keyword evidence="2" id="KW-0472">Membrane</keyword>
<evidence type="ECO:0000313" key="5">
    <source>
        <dbReference type="Proteomes" id="UP001149090"/>
    </source>
</evidence>
<feature type="coiled-coil region" evidence="1">
    <location>
        <begin position="252"/>
        <end position="279"/>
    </location>
</feature>
<feature type="transmembrane region" description="Helical" evidence="2">
    <location>
        <begin position="331"/>
        <end position="352"/>
    </location>
</feature>
<accession>A0A9Q0R7M4</accession>
<keyword evidence="5" id="KW-1185">Reference proteome</keyword>
<feature type="transmembrane region" description="Helical" evidence="2">
    <location>
        <begin position="296"/>
        <end position="319"/>
    </location>
</feature>
<keyword evidence="1" id="KW-0175">Coiled coil</keyword>